<dbReference type="Gene3D" id="1.10.1380.10">
    <property type="entry name" value="Neutral endopeptidase , domain2"/>
    <property type="match status" value="1"/>
</dbReference>
<keyword evidence="13" id="KW-1185">Reference proteome</keyword>
<evidence type="ECO:0000313" key="13">
    <source>
        <dbReference type="Proteomes" id="UP001458880"/>
    </source>
</evidence>
<dbReference type="CDD" id="cd08662">
    <property type="entry name" value="M13"/>
    <property type="match status" value="1"/>
</dbReference>
<comment type="subcellular location">
    <subcellularLocation>
        <location evidence="2">Cell membrane</location>
        <topology evidence="2">Single-pass type II membrane protein</topology>
    </subcellularLocation>
</comment>
<evidence type="ECO:0000259" key="10">
    <source>
        <dbReference type="Pfam" id="PF01431"/>
    </source>
</evidence>
<name>A0AAW1KZM3_POPJA</name>
<dbReference type="InterPro" id="IPR042089">
    <property type="entry name" value="Peptidase_M13_dom_2"/>
</dbReference>
<dbReference type="GO" id="GO:0005886">
    <property type="term" value="C:plasma membrane"/>
    <property type="evidence" value="ECO:0007669"/>
    <property type="project" value="UniProtKB-SubCell"/>
</dbReference>
<evidence type="ECO:0000256" key="6">
    <source>
        <dbReference type="ARBA" id="ARBA00022801"/>
    </source>
</evidence>
<evidence type="ECO:0000256" key="2">
    <source>
        <dbReference type="ARBA" id="ARBA00004401"/>
    </source>
</evidence>
<evidence type="ECO:0000256" key="3">
    <source>
        <dbReference type="ARBA" id="ARBA00007357"/>
    </source>
</evidence>
<dbReference type="PROSITE" id="PS51885">
    <property type="entry name" value="NEPRILYSIN"/>
    <property type="match status" value="1"/>
</dbReference>
<dbReference type="GO" id="GO:0046872">
    <property type="term" value="F:metal ion binding"/>
    <property type="evidence" value="ECO:0007669"/>
    <property type="project" value="UniProtKB-KW"/>
</dbReference>
<evidence type="ECO:0000259" key="11">
    <source>
        <dbReference type="Pfam" id="PF05649"/>
    </source>
</evidence>
<dbReference type="Proteomes" id="UP001458880">
    <property type="component" value="Unassembled WGS sequence"/>
</dbReference>
<dbReference type="PRINTS" id="PR00786">
    <property type="entry name" value="NEPRILYSIN"/>
</dbReference>
<keyword evidence="7" id="KW-0862">Zinc</keyword>
<dbReference type="GO" id="GO:0004222">
    <property type="term" value="F:metalloendopeptidase activity"/>
    <property type="evidence" value="ECO:0007669"/>
    <property type="project" value="InterPro"/>
</dbReference>
<evidence type="ECO:0000256" key="7">
    <source>
        <dbReference type="ARBA" id="ARBA00022833"/>
    </source>
</evidence>
<dbReference type="Gene3D" id="3.40.390.10">
    <property type="entry name" value="Collagenase (Catalytic Domain)"/>
    <property type="match status" value="1"/>
</dbReference>
<dbReference type="AlphaFoldDB" id="A0AAW1KZM3"/>
<keyword evidence="9" id="KW-0472">Membrane</keyword>
<accession>A0AAW1KZM3</accession>
<keyword evidence="9" id="KW-1133">Transmembrane helix</keyword>
<keyword evidence="6" id="KW-0378">Hydrolase</keyword>
<dbReference type="InterPro" id="IPR024079">
    <property type="entry name" value="MetalloPept_cat_dom_sf"/>
</dbReference>
<comment type="cofactor">
    <cofactor evidence="1">
        <name>Zn(2+)</name>
        <dbReference type="ChEBI" id="CHEBI:29105"/>
    </cofactor>
</comment>
<feature type="domain" description="Peptidase M13 C-terminal" evidence="10">
    <location>
        <begin position="626"/>
        <end position="829"/>
    </location>
</feature>
<protein>
    <submittedName>
        <fullName evidence="12">Peptidase family M13</fullName>
    </submittedName>
</protein>
<evidence type="ECO:0000256" key="1">
    <source>
        <dbReference type="ARBA" id="ARBA00001947"/>
    </source>
</evidence>
<feature type="domain" description="Peptidase M13 N-terminal" evidence="11">
    <location>
        <begin position="123"/>
        <end position="568"/>
    </location>
</feature>
<dbReference type="InterPro" id="IPR000718">
    <property type="entry name" value="Peptidase_M13"/>
</dbReference>
<dbReference type="SUPFAM" id="SSF55486">
    <property type="entry name" value="Metalloproteases ('zincins'), catalytic domain"/>
    <property type="match status" value="1"/>
</dbReference>
<organism evidence="12 13">
    <name type="scientific">Popillia japonica</name>
    <name type="common">Japanese beetle</name>
    <dbReference type="NCBI Taxonomy" id="7064"/>
    <lineage>
        <taxon>Eukaryota</taxon>
        <taxon>Metazoa</taxon>
        <taxon>Ecdysozoa</taxon>
        <taxon>Arthropoda</taxon>
        <taxon>Hexapoda</taxon>
        <taxon>Insecta</taxon>
        <taxon>Pterygota</taxon>
        <taxon>Neoptera</taxon>
        <taxon>Endopterygota</taxon>
        <taxon>Coleoptera</taxon>
        <taxon>Polyphaga</taxon>
        <taxon>Scarabaeiformia</taxon>
        <taxon>Scarabaeidae</taxon>
        <taxon>Rutelinae</taxon>
        <taxon>Popillia</taxon>
    </lineage>
</organism>
<evidence type="ECO:0000313" key="12">
    <source>
        <dbReference type="EMBL" id="KAK9728010.1"/>
    </source>
</evidence>
<evidence type="ECO:0000256" key="8">
    <source>
        <dbReference type="ARBA" id="ARBA00023049"/>
    </source>
</evidence>
<gene>
    <name evidence="12" type="ORF">QE152_g18895</name>
</gene>
<dbReference type="PANTHER" id="PTHR11733:SF133">
    <property type="entry name" value="PHOSPHATE-REGULATING NEUTRAL ENDOPEPTIDASE PHEX"/>
    <property type="match status" value="1"/>
</dbReference>
<dbReference type="InterPro" id="IPR008753">
    <property type="entry name" value="Peptidase_M13_N"/>
</dbReference>
<comment type="similarity">
    <text evidence="3">Belongs to the peptidase M13 family.</text>
</comment>
<dbReference type="PANTHER" id="PTHR11733">
    <property type="entry name" value="ZINC METALLOPROTEASE FAMILY M13 NEPRILYSIN-RELATED"/>
    <property type="match status" value="1"/>
</dbReference>
<evidence type="ECO:0000256" key="4">
    <source>
        <dbReference type="ARBA" id="ARBA00022670"/>
    </source>
</evidence>
<dbReference type="Pfam" id="PF01431">
    <property type="entry name" value="Peptidase_M13"/>
    <property type="match status" value="1"/>
</dbReference>
<reference evidence="12 13" key="1">
    <citation type="journal article" date="2024" name="BMC Genomics">
        <title>De novo assembly and annotation of Popillia japonica's genome with initial clues to its potential as an invasive pest.</title>
        <authorList>
            <person name="Cucini C."/>
            <person name="Boschi S."/>
            <person name="Funari R."/>
            <person name="Cardaioli E."/>
            <person name="Iannotti N."/>
            <person name="Marturano G."/>
            <person name="Paoli F."/>
            <person name="Bruttini M."/>
            <person name="Carapelli A."/>
            <person name="Frati F."/>
            <person name="Nardi F."/>
        </authorList>
    </citation>
    <scope>NUCLEOTIDE SEQUENCE [LARGE SCALE GENOMIC DNA]</scope>
    <source>
        <strain evidence="12">DMR45628</strain>
    </source>
</reference>
<dbReference type="EMBL" id="JASPKY010000173">
    <property type="protein sequence ID" value="KAK9728010.1"/>
    <property type="molecule type" value="Genomic_DNA"/>
</dbReference>
<dbReference type="Pfam" id="PF05649">
    <property type="entry name" value="Peptidase_M13_N"/>
    <property type="match status" value="1"/>
</dbReference>
<keyword evidence="4" id="KW-0645">Protease</keyword>
<feature type="transmembrane region" description="Helical" evidence="9">
    <location>
        <begin position="56"/>
        <end position="80"/>
    </location>
</feature>
<keyword evidence="5" id="KW-0479">Metal-binding</keyword>
<evidence type="ECO:0000256" key="5">
    <source>
        <dbReference type="ARBA" id="ARBA00022723"/>
    </source>
</evidence>
<dbReference type="GO" id="GO:0016485">
    <property type="term" value="P:protein processing"/>
    <property type="evidence" value="ECO:0007669"/>
    <property type="project" value="TreeGrafter"/>
</dbReference>
<dbReference type="InterPro" id="IPR018497">
    <property type="entry name" value="Peptidase_M13_C"/>
</dbReference>
<sequence>MEDRVHDYPDPNNTATNGKVFAITRSNSAGQNGVSESKQNLVEVNTKASLFKKRRFYQLVAIALVIIIVLLIVGLIVLSFKYNTVKRLENPLVIKNARVVCTSEECLRSAANLKLSMDFDTDPCDDFYQYVCGNWKQEHINHGWYSRFSSFETINERIAVSTMDFLTANSTKGEPLPITQSRDLYKSCMDVDSINNLGYSIILKYLQKVDLPLVPRYFTLSQEDQNKFEFDWMKADVKVKKVFAKDLFLEFAVDSDVFNRSLNVMYLGKSRNSSPLPSPFAFKKHVDKKTTRRKRAKLELDEEELFELAYKRVAVTVMKAIISNVTDVPSDELLVEASNIIWNITDDISELAGDDDDDFDEDFDDLDVRTIKASDLQNLTDFLMKENDLKAKEIWKTYFNMLFQDIENVTLDLDGKDLIHYLPDDLDYINNIVVYLAKRRSIYLELYAWYHTVYSMIISTTTEITEYIYKESAPFRKYSTLRSRKYSTLRSRAMDCADLVIEFMGIAVSYGIADKSFLKVTKPKVDEMLINIKDAFVQRVKTLTWMDEKTKNATLEKSEEMVSFIGFPEWLLNKSALEFYYDGITITNKTFLENMLSIIEQYTPYRLANLREINPRTWRTDPTTVNAYNYFGDNSINVPMAILSFPIYHLGLEVLNYGAIGSVLGHELTHGFDNTGRKFDKYGNYIQWWSNETIETFEKKTECFVAQYENFSLPNINATINGKMTLGENLADNGGLHHAFLAYKNYQHLHGPEPQLPGFEKFNDDQIFFIAYGSIWCESRSEESLKSQLKHDEHCPNPIRVAGTIQNSEDFSKAFKCSTGSKMNPKKNKCRIW</sequence>
<proteinExistence type="inferred from homology"/>
<comment type="caution">
    <text evidence="12">The sequence shown here is derived from an EMBL/GenBank/DDBJ whole genome shotgun (WGS) entry which is preliminary data.</text>
</comment>
<keyword evidence="9" id="KW-0812">Transmembrane</keyword>
<keyword evidence="8" id="KW-0482">Metalloprotease</keyword>
<evidence type="ECO:0000256" key="9">
    <source>
        <dbReference type="SAM" id="Phobius"/>
    </source>
</evidence>